<organism evidence="2">
    <name type="scientific">Hexamita inflata</name>
    <dbReference type="NCBI Taxonomy" id="28002"/>
    <lineage>
        <taxon>Eukaryota</taxon>
        <taxon>Metamonada</taxon>
        <taxon>Diplomonadida</taxon>
        <taxon>Hexamitidae</taxon>
        <taxon>Hexamitinae</taxon>
        <taxon>Hexamita</taxon>
    </lineage>
</organism>
<dbReference type="Proteomes" id="UP001642409">
    <property type="component" value="Unassembled WGS sequence"/>
</dbReference>
<sequence>MSIVAQGTSLELKQKYGSGYTLTIIGKGKRKLQAFERLVERNDIPVLQKLLVAQFISDILGEVVIFALIIYITIYITIIYNFEQPKLMVKRRINRNKRQVQTSNNIIKISNAVKLKQSRLLLFQAFHLE</sequence>
<dbReference type="AlphaFoldDB" id="A0AA86Q596"/>
<protein>
    <submittedName>
        <fullName evidence="3">Hypothetical_protein</fullName>
    </submittedName>
</protein>
<evidence type="ECO:0000313" key="3">
    <source>
        <dbReference type="EMBL" id="CAL6066363.1"/>
    </source>
</evidence>
<accession>A0AA86Q596</accession>
<evidence type="ECO:0000256" key="1">
    <source>
        <dbReference type="SAM" id="Phobius"/>
    </source>
</evidence>
<evidence type="ECO:0000313" key="2">
    <source>
        <dbReference type="EMBL" id="CAI9946069.1"/>
    </source>
</evidence>
<name>A0AA86Q596_9EUKA</name>
<keyword evidence="1" id="KW-1133">Transmembrane helix</keyword>
<keyword evidence="4" id="KW-1185">Reference proteome</keyword>
<keyword evidence="1" id="KW-0812">Transmembrane</keyword>
<reference evidence="3 4" key="2">
    <citation type="submission" date="2024-07" db="EMBL/GenBank/DDBJ databases">
        <authorList>
            <person name="Akdeniz Z."/>
        </authorList>
    </citation>
    <scope>NUCLEOTIDE SEQUENCE [LARGE SCALE GENOMIC DNA]</scope>
</reference>
<reference evidence="2" key="1">
    <citation type="submission" date="2023-06" db="EMBL/GenBank/DDBJ databases">
        <authorList>
            <person name="Kurt Z."/>
        </authorList>
    </citation>
    <scope>NUCLEOTIDE SEQUENCE</scope>
</reference>
<gene>
    <name evidence="2" type="ORF">HINF_LOCUS33714</name>
    <name evidence="3" type="ORF">HINF_LOCUS52283</name>
</gene>
<keyword evidence="1" id="KW-0472">Membrane</keyword>
<dbReference type="EMBL" id="CAXDID020000260">
    <property type="protein sequence ID" value="CAL6066363.1"/>
    <property type="molecule type" value="Genomic_DNA"/>
</dbReference>
<feature type="transmembrane region" description="Helical" evidence="1">
    <location>
        <begin position="59"/>
        <end position="82"/>
    </location>
</feature>
<dbReference type="EMBL" id="CATOUU010000756">
    <property type="protein sequence ID" value="CAI9946069.1"/>
    <property type="molecule type" value="Genomic_DNA"/>
</dbReference>
<evidence type="ECO:0000313" key="4">
    <source>
        <dbReference type="Proteomes" id="UP001642409"/>
    </source>
</evidence>
<comment type="caution">
    <text evidence="2">The sequence shown here is derived from an EMBL/GenBank/DDBJ whole genome shotgun (WGS) entry which is preliminary data.</text>
</comment>
<proteinExistence type="predicted"/>